<evidence type="ECO:0000313" key="3">
    <source>
        <dbReference type="Proteomes" id="UP000008370"/>
    </source>
</evidence>
<feature type="chain" id="PRO_5003885801" description="Secreted protein" evidence="1">
    <location>
        <begin position="31"/>
        <end position="70"/>
    </location>
</feature>
<dbReference type="EMBL" id="JH930473">
    <property type="protein sequence ID" value="EKM54132.1"/>
    <property type="molecule type" value="Genomic_DNA"/>
</dbReference>
<evidence type="ECO:0000256" key="1">
    <source>
        <dbReference type="SAM" id="SignalP"/>
    </source>
</evidence>
<keyword evidence="1" id="KW-0732">Signal</keyword>
<proteinExistence type="predicted"/>
<dbReference type="HOGENOM" id="CLU_2758629_0_0_1"/>
<dbReference type="OrthoDB" id="2596908at2759"/>
<sequence>MPMFTAMLGPSAALILFLQLFSVFAGLSNALPTPARQSRTLVVRQNGNNLSQPVTVQTQDILQTYVAAVF</sequence>
<dbReference type="KEGG" id="pco:PHACADRAFT_257755"/>
<reference evidence="2 3" key="1">
    <citation type="journal article" date="2012" name="BMC Genomics">
        <title>Comparative genomics of the white-rot fungi, Phanerochaete carnosa and P. chrysosporium, to elucidate the genetic basis of the distinct wood types they colonize.</title>
        <authorList>
            <person name="Suzuki H."/>
            <person name="MacDonald J."/>
            <person name="Syed K."/>
            <person name="Salamov A."/>
            <person name="Hori C."/>
            <person name="Aerts A."/>
            <person name="Henrissat B."/>
            <person name="Wiebenga A."/>
            <person name="vanKuyk P.A."/>
            <person name="Barry K."/>
            <person name="Lindquist E."/>
            <person name="LaButti K."/>
            <person name="Lapidus A."/>
            <person name="Lucas S."/>
            <person name="Coutinho P."/>
            <person name="Gong Y."/>
            <person name="Samejima M."/>
            <person name="Mahadevan R."/>
            <person name="Abou-Zaid M."/>
            <person name="de Vries R.P."/>
            <person name="Igarashi K."/>
            <person name="Yadav J.S."/>
            <person name="Grigoriev I.V."/>
            <person name="Master E.R."/>
        </authorList>
    </citation>
    <scope>NUCLEOTIDE SEQUENCE [LARGE SCALE GENOMIC DNA]</scope>
    <source>
        <strain evidence="2 3">HHB-10118-sp</strain>
    </source>
</reference>
<evidence type="ECO:0008006" key="4">
    <source>
        <dbReference type="Google" id="ProtNLM"/>
    </source>
</evidence>
<dbReference type="RefSeq" id="XP_007396833.1">
    <property type="nucleotide sequence ID" value="XM_007396771.1"/>
</dbReference>
<dbReference type="AlphaFoldDB" id="K5WUJ3"/>
<feature type="signal peptide" evidence="1">
    <location>
        <begin position="1"/>
        <end position="30"/>
    </location>
</feature>
<name>K5WUJ3_PHACS</name>
<accession>K5WUJ3</accession>
<evidence type="ECO:0000313" key="2">
    <source>
        <dbReference type="EMBL" id="EKM54132.1"/>
    </source>
</evidence>
<dbReference type="Proteomes" id="UP000008370">
    <property type="component" value="Unassembled WGS sequence"/>
</dbReference>
<protein>
    <recommendedName>
        <fullName evidence="4">Secreted protein</fullName>
    </recommendedName>
</protein>
<dbReference type="GeneID" id="18916941"/>
<dbReference type="InParanoid" id="K5WUJ3"/>
<organism evidence="2 3">
    <name type="scientific">Phanerochaete carnosa (strain HHB-10118-sp)</name>
    <name type="common">White-rot fungus</name>
    <name type="synonym">Peniophora carnosa</name>
    <dbReference type="NCBI Taxonomy" id="650164"/>
    <lineage>
        <taxon>Eukaryota</taxon>
        <taxon>Fungi</taxon>
        <taxon>Dikarya</taxon>
        <taxon>Basidiomycota</taxon>
        <taxon>Agaricomycotina</taxon>
        <taxon>Agaricomycetes</taxon>
        <taxon>Polyporales</taxon>
        <taxon>Phanerochaetaceae</taxon>
        <taxon>Phanerochaete</taxon>
    </lineage>
</organism>
<gene>
    <name evidence="2" type="ORF">PHACADRAFT_257755</name>
</gene>
<keyword evidence="3" id="KW-1185">Reference proteome</keyword>